<feature type="region of interest" description="Disordered" evidence="1">
    <location>
        <begin position="117"/>
        <end position="184"/>
    </location>
</feature>
<keyword evidence="3" id="KW-1185">Reference proteome</keyword>
<dbReference type="Proteomes" id="UP000094065">
    <property type="component" value="Unassembled WGS sequence"/>
</dbReference>
<gene>
    <name evidence="2" type="ORF">L202_01915</name>
</gene>
<organism evidence="2 3">
    <name type="scientific">Cryptococcus amylolentus CBS 6039</name>
    <dbReference type="NCBI Taxonomy" id="1295533"/>
    <lineage>
        <taxon>Eukaryota</taxon>
        <taxon>Fungi</taxon>
        <taxon>Dikarya</taxon>
        <taxon>Basidiomycota</taxon>
        <taxon>Agaricomycotina</taxon>
        <taxon>Tremellomycetes</taxon>
        <taxon>Tremellales</taxon>
        <taxon>Cryptococcaceae</taxon>
        <taxon>Cryptococcus</taxon>
    </lineage>
</organism>
<feature type="region of interest" description="Disordered" evidence="1">
    <location>
        <begin position="51"/>
        <end position="95"/>
    </location>
</feature>
<dbReference type="RefSeq" id="XP_018995811.1">
    <property type="nucleotide sequence ID" value="XM_019135408.1"/>
</dbReference>
<dbReference type="EMBL" id="AWGJ01000003">
    <property type="protein sequence ID" value="ODN81492.1"/>
    <property type="molecule type" value="Genomic_DNA"/>
</dbReference>
<evidence type="ECO:0000313" key="2">
    <source>
        <dbReference type="EMBL" id="ODN81492.1"/>
    </source>
</evidence>
<feature type="compositionally biased region" description="Basic and acidic residues" evidence="1">
    <location>
        <begin position="61"/>
        <end position="95"/>
    </location>
</feature>
<accession>A0A1E3HYR7</accession>
<name>A0A1E3HYR7_9TREE</name>
<reference evidence="2 3" key="1">
    <citation type="submission" date="2016-06" db="EMBL/GenBank/DDBJ databases">
        <title>Evolution of pathogenesis and genome organization in the Tremellales.</title>
        <authorList>
            <person name="Cuomo C."/>
            <person name="Litvintseva A."/>
            <person name="Heitman J."/>
            <person name="Chen Y."/>
            <person name="Sun S."/>
            <person name="Springer D."/>
            <person name="Dromer F."/>
            <person name="Young S."/>
            <person name="Zeng Q."/>
            <person name="Chapman S."/>
            <person name="Gujja S."/>
            <person name="Saif S."/>
            <person name="Birren B."/>
        </authorList>
    </citation>
    <scope>NUCLEOTIDE SEQUENCE [LARGE SCALE GENOMIC DNA]</scope>
    <source>
        <strain evidence="2 3">CBS 6039</strain>
    </source>
</reference>
<sequence>MPTVEVSPSRQLMSIQHKLETAQFAYTGAREKNKQFENRIAELQSQLERAATGAGKGHISGNEKDARTLESQDAEKQLEKEKGKRVQVEREKDEWEKRHWRLRDGVDRLLGTQHLSDAPNAAEKQARENATALPNSRTYFGKRKIVQSDTDISEESNHARSSTNGKKRGKTGNGSVAGTSDSIKRTEQENTAIILASFNRARRDAYAMRHMTPPRDLTHTPWNANILSRYFVRLLNKPSGGVYTDWLREGEQGGSVDASKNKDRIEKVSKALEKGLLYFESVPLVDERIGHR</sequence>
<proteinExistence type="predicted"/>
<protein>
    <submittedName>
        <fullName evidence="2">Uncharacterized protein</fullName>
    </submittedName>
</protein>
<dbReference type="GeneID" id="30153224"/>
<comment type="caution">
    <text evidence="2">The sequence shown here is derived from an EMBL/GenBank/DDBJ whole genome shotgun (WGS) entry which is preliminary data.</text>
</comment>
<dbReference type="AlphaFoldDB" id="A0A1E3HYR7"/>
<evidence type="ECO:0000313" key="3">
    <source>
        <dbReference type="Proteomes" id="UP000094065"/>
    </source>
</evidence>
<evidence type="ECO:0000256" key="1">
    <source>
        <dbReference type="SAM" id="MobiDB-lite"/>
    </source>
</evidence>